<dbReference type="InterPro" id="IPR036056">
    <property type="entry name" value="Fibrinogen-like_C"/>
</dbReference>
<dbReference type="SUPFAM" id="SSF56496">
    <property type="entry name" value="Fibrinogen C-terminal domain-like"/>
    <property type="match status" value="1"/>
</dbReference>
<dbReference type="WBParaSite" id="maker-uti_cns_0006682-snap-gene-0.2-mRNA-1">
    <property type="protein sequence ID" value="maker-uti_cns_0006682-snap-gene-0.2-mRNA-1"/>
    <property type="gene ID" value="maker-uti_cns_0006682-snap-gene-0.2"/>
</dbReference>
<protein>
    <submittedName>
        <fullName evidence="3">Fibrinogen C-terminal domain-containing protein</fullName>
    </submittedName>
</protein>
<evidence type="ECO:0000313" key="2">
    <source>
        <dbReference type="Proteomes" id="UP000095280"/>
    </source>
</evidence>
<dbReference type="GO" id="GO:0005615">
    <property type="term" value="C:extracellular space"/>
    <property type="evidence" value="ECO:0007669"/>
    <property type="project" value="TreeGrafter"/>
</dbReference>
<keyword evidence="2" id="KW-1185">Reference proteome</keyword>
<name>A0A1I8HKL7_9PLAT</name>
<evidence type="ECO:0000259" key="1">
    <source>
        <dbReference type="PROSITE" id="PS51406"/>
    </source>
</evidence>
<dbReference type="InterPro" id="IPR050373">
    <property type="entry name" value="Fibrinogen_C-term_domain"/>
</dbReference>
<evidence type="ECO:0000313" key="3">
    <source>
        <dbReference type="WBParaSite" id="maker-uti_cns_0006682-snap-gene-0.2-mRNA-1"/>
    </source>
</evidence>
<dbReference type="PANTHER" id="PTHR19143">
    <property type="entry name" value="FIBRINOGEN/TENASCIN/ANGIOPOEITIN"/>
    <property type="match status" value="1"/>
</dbReference>
<accession>A0A1I8HKL7</accession>
<proteinExistence type="predicted"/>
<reference evidence="3" key="1">
    <citation type="submission" date="2016-11" db="UniProtKB">
        <authorList>
            <consortium name="WormBaseParasite"/>
        </authorList>
    </citation>
    <scope>IDENTIFICATION</scope>
</reference>
<dbReference type="Gene3D" id="3.90.215.10">
    <property type="entry name" value="Gamma Fibrinogen, chain A, domain 1"/>
    <property type="match status" value="1"/>
</dbReference>
<dbReference type="PANTHER" id="PTHR19143:SF327">
    <property type="entry name" value="FI21813P1-RELATED"/>
    <property type="match status" value="1"/>
</dbReference>
<dbReference type="Pfam" id="PF00147">
    <property type="entry name" value="Fibrinogen_C"/>
    <property type="match status" value="1"/>
</dbReference>
<dbReference type="AlphaFoldDB" id="A0A1I8HKL7"/>
<dbReference type="InterPro" id="IPR014716">
    <property type="entry name" value="Fibrinogen_a/b/g_C_1"/>
</dbReference>
<dbReference type="PROSITE" id="PS51406">
    <property type="entry name" value="FIBRINOGEN_C_2"/>
    <property type="match status" value="1"/>
</dbReference>
<dbReference type="Proteomes" id="UP000095280">
    <property type="component" value="Unplaced"/>
</dbReference>
<feature type="domain" description="Fibrinogen C-terminal" evidence="1">
    <location>
        <begin position="49"/>
        <end position="278"/>
    </location>
</feature>
<dbReference type="InterPro" id="IPR002181">
    <property type="entry name" value="Fibrinogen_a/b/g_C_dom"/>
</dbReference>
<sequence>GVLSGELCGLRQLHTFKTIGGGADNRTKRTGMRAAMRLNRRRRRLRLPRIQLYTDGECRILREADACRSDSGQKIFVRTGETGVGEKLAPFGYEQRVNDRLFWVFQQRMDGRVNFSRNWSEYENGFGNRVEFWSGLKSLRSLAPSSRRDVTLRIEMTTLDGERFVGEWYGFTIGEVFVGYAMNYKDYLRDRSNISDDALFDSVGMPFSTYDRDSDRNIGSCSKKFGSSGFWFSNCAMFSPNGLYSSVEMRSPAYASCKFVTPKRPYSTLREIRMMVQL</sequence>
<organism evidence="2 3">
    <name type="scientific">Macrostomum lignano</name>
    <dbReference type="NCBI Taxonomy" id="282301"/>
    <lineage>
        <taxon>Eukaryota</taxon>
        <taxon>Metazoa</taxon>
        <taxon>Spiralia</taxon>
        <taxon>Lophotrochozoa</taxon>
        <taxon>Platyhelminthes</taxon>
        <taxon>Rhabditophora</taxon>
        <taxon>Macrostomorpha</taxon>
        <taxon>Macrostomida</taxon>
        <taxon>Macrostomidae</taxon>
        <taxon>Macrostomum</taxon>
    </lineage>
</organism>
<dbReference type="SMART" id="SM00186">
    <property type="entry name" value="FBG"/>
    <property type="match status" value="1"/>
</dbReference>